<name>A0ABS3W5D3_9BACL</name>
<reference evidence="2 3" key="1">
    <citation type="submission" date="2021-03" db="EMBL/GenBank/DDBJ databases">
        <title>Paenibacillus artemisicola MWE-103 whole genome sequence.</title>
        <authorList>
            <person name="Ham Y.J."/>
        </authorList>
    </citation>
    <scope>NUCLEOTIDE SEQUENCE [LARGE SCALE GENOMIC DNA]</scope>
    <source>
        <strain evidence="2 3">MWE-103</strain>
    </source>
</reference>
<dbReference type="Proteomes" id="UP000670947">
    <property type="component" value="Unassembled WGS sequence"/>
</dbReference>
<gene>
    <name evidence="2" type="ORF">I8J29_04265</name>
</gene>
<comment type="caution">
    <text evidence="2">The sequence shown here is derived from an EMBL/GenBank/DDBJ whole genome shotgun (WGS) entry which is preliminary data.</text>
</comment>
<dbReference type="RefSeq" id="WP_208846431.1">
    <property type="nucleotide sequence ID" value="NZ_JAGGDJ010000002.1"/>
</dbReference>
<dbReference type="InterPro" id="IPR012347">
    <property type="entry name" value="Ferritin-like"/>
</dbReference>
<feature type="region of interest" description="Disordered" evidence="1">
    <location>
        <begin position="63"/>
        <end position="85"/>
    </location>
</feature>
<protein>
    <submittedName>
        <fullName evidence="2">Spore coat protein</fullName>
    </submittedName>
</protein>
<keyword evidence="2" id="KW-0946">Virion</keyword>
<dbReference type="Pfam" id="PF07875">
    <property type="entry name" value="Coat_F"/>
    <property type="match status" value="1"/>
</dbReference>
<proteinExistence type="predicted"/>
<accession>A0ABS3W5D3</accession>
<dbReference type="InterPro" id="IPR012851">
    <property type="entry name" value="Spore_coat_CotF-like"/>
</dbReference>
<keyword evidence="3" id="KW-1185">Reference proteome</keyword>
<evidence type="ECO:0000313" key="3">
    <source>
        <dbReference type="Proteomes" id="UP000670947"/>
    </source>
</evidence>
<dbReference type="Gene3D" id="1.20.1260.10">
    <property type="match status" value="1"/>
</dbReference>
<evidence type="ECO:0000256" key="1">
    <source>
        <dbReference type="SAM" id="MobiDB-lite"/>
    </source>
</evidence>
<feature type="compositionally biased region" description="Basic and acidic residues" evidence="1">
    <location>
        <begin position="71"/>
        <end position="85"/>
    </location>
</feature>
<keyword evidence="2" id="KW-0167">Capsid protein</keyword>
<sequence>MAVNIGAHERFELQELLAASRSHIRTMKLYRPHIQDLQLAEIADQQLQLAMEDYNRCVQAVQETSAQAPPKADDPRRPASLGPDDRITITDADAAVALMNLHKTSAAMKFMAALDCSQLQLRDTLLQDALHCAEQAFETSRNLNRNADRQMPAMKEGTPVNVSGEMNPMNLWRQNAIAFHGHSIRKRE</sequence>
<dbReference type="EMBL" id="JAGGDJ010000002">
    <property type="protein sequence ID" value="MBO7743396.1"/>
    <property type="molecule type" value="Genomic_DNA"/>
</dbReference>
<organism evidence="2 3">
    <name type="scientific">Paenibacillus artemisiicola</name>
    <dbReference type="NCBI Taxonomy" id="1172618"/>
    <lineage>
        <taxon>Bacteria</taxon>
        <taxon>Bacillati</taxon>
        <taxon>Bacillota</taxon>
        <taxon>Bacilli</taxon>
        <taxon>Bacillales</taxon>
        <taxon>Paenibacillaceae</taxon>
        <taxon>Paenibacillus</taxon>
    </lineage>
</organism>
<evidence type="ECO:0000313" key="2">
    <source>
        <dbReference type="EMBL" id="MBO7743396.1"/>
    </source>
</evidence>